<proteinExistence type="predicted"/>
<dbReference type="Proteomes" id="UP001207582">
    <property type="component" value="Unassembled WGS sequence"/>
</dbReference>
<dbReference type="EMBL" id="JAPDOG010000005">
    <property type="protein sequence ID" value="MCW3781381.1"/>
    <property type="molecule type" value="Genomic_DNA"/>
</dbReference>
<protein>
    <submittedName>
        <fullName evidence="2">Helix-turn-helix domain-containing protein</fullName>
    </submittedName>
</protein>
<evidence type="ECO:0000313" key="3">
    <source>
        <dbReference type="Proteomes" id="UP001207582"/>
    </source>
</evidence>
<dbReference type="PROSITE" id="PS50943">
    <property type="entry name" value="HTH_CROC1"/>
    <property type="match status" value="1"/>
</dbReference>
<gene>
    <name evidence="2" type="ORF">OM960_07230</name>
</gene>
<organism evidence="2 3">
    <name type="scientific">Defluviimonas salinarum</name>
    <dbReference type="NCBI Taxonomy" id="2992147"/>
    <lineage>
        <taxon>Bacteria</taxon>
        <taxon>Pseudomonadati</taxon>
        <taxon>Pseudomonadota</taxon>
        <taxon>Alphaproteobacteria</taxon>
        <taxon>Rhodobacterales</taxon>
        <taxon>Paracoccaceae</taxon>
        <taxon>Albidovulum</taxon>
    </lineage>
</organism>
<accession>A0ABT3J118</accession>
<comment type="caution">
    <text evidence="2">The sequence shown here is derived from an EMBL/GenBank/DDBJ whole genome shotgun (WGS) entry which is preliminary data.</text>
</comment>
<keyword evidence="3" id="KW-1185">Reference proteome</keyword>
<dbReference type="RefSeq" id="WP_264771517.1">
    <property type="nucleotide sequence ID" value="NZ_JAPDOG010000005.1"/>
</dbReference>
<reference evidence="2 3" key="1">
    <citation type="submission" date="2022-10" db="EMBL/GenBank/DDBJ databases">
        <title>Defluviimonas sp. CAU 1641 isolated from mud.</title>
        <authorList>
            <person name="Kim W."/>
        </authorList>
    </citation>
    <scope>NUCLEOTIDE SEQUENCE [LARGE SCALE GENOMIC DNA]</scope>
    <source>
        <strain evidence="2 3">CAU 1641</strain>
    </source>
</reference>
<dbReference type="InterPro" id="IPR001387">
    <property type="entry name" value="Cro/C1-type_HTH"/>
</dbReference>
<dbReference type="InterPro" id="IPR010982">
    <property type="entry name" value="Lambda_DNA-bd_dom_sf"/>
</dbReference>
<name>A0ABT3J118_9RHOB</name>
<dbReference type="Gene3D" id="1.10.260.40">
    <property type="entry name" value="lambda repressor-like DNA-binding domains"/>
    <property type="match status" value="1"/>
</dbReference>
<evidence type="ECO:0000259" key="1">
    <source>
        <dbReference type="PROSITE" id="PS50943"/>
    </source>
</evidence>
<sequence length="160" mass="17825">MGVKLSGKALAAKRMAAGLSQRELARRAAIDHRAVQYWENSTALDLYGYAVKRMVDALGWRISPHHYARARYGVLSDGEEAALFLDIIRAMPKRLAMALVAPRVKCGAKTRKGTPCRALSEPGRRRCRFHGGLSTGPRTKEGRNRIGAAQRLRWQASKRQ</sequence>
<evidence type="ECO:0000313" key="2">
    <source>
        <dbReference type="EMBL" id="MCW3781381.1"/>
    </source>
</evidence>
<dbReference type="CDD" id="cd00093">
    <property type="entry name" value="HTH_XRE"/>
    <property type="match status" value="1"/>
</dbReference>
<dbReference type="InterPro" id="IPR047675">
    <property type="entry name" value="Putative_zinc-bd"/>
</dbReference>
<feature type="domain" description="HTH cro/C1-type" evidence="1">
    <location>
        <begin position="10"/>
        <end position="40"/>
    </location>
</feature>
<dbReference type="SUPFAM" id="SSF47413">
    <property type="entry name" value="lambda repressor-like DNA-binding domains"/>
    <property type="match status" value="1"/>
</dbReference>
<dbReference type="NCBIfam" id="NF041373">
    <property type="entry name" value="HGG_STG"/>
    <property type="match status" value="1"/>
</dbReference>